<sequence length="423" mass="46671">MAVSLETPILNLQMGGMAVLQMVLLLCVGISFAKDSCSTNVNIYAELEKLKNMDERIEKLEGTLDKVLSENVALKTTVQDSQNKLKSLQKGNLFVYSQPKRLHFLLDFCNLEQDTLDPLVLRKLWSTKKVFSNIGGAYNPNTGIFTAPTKGAYNFRFYAHSHGGTTMAVTLLKNGQTQCSVFAWKPASNGNGSNGVVLTLETGDQISTQLWANTWVYDDPAMLQMVLVLLCAGSSLAKDSCSTKLNIYAELEKLKTWMKGYMDERISKIRRKLNEVYLSYRSICLFTAKKVAFSAGLLESGSGNTGPINTQKTLVYKKVFSNIGGAYDSNTGIFTAPRKGAYYFRFYGHCHGGTTMAVTLLKNGKTQCSLHSWKPASNSNASNGVVLTLETGDQISTQLWANTWVYDDPASYTSFGGFLLFPM</sequence>
<organism evidence="6 7">
    <name type="scientific">Labeo rohita</name>
    <name type="common">Indian major carp</name>
    <name type="synonym">Cyprinus rohita</name>
    <dbReference type="NCBI Taxonomy" id="84645"/>
    <lineage>
        <taxon>Eukaryota</taxon>
        <taxon>Metazoa</taxon>
        <taxon>Chordata</taxon>
        <taxon>Craniata</taxon>
        <taxon>Vertebrata</taxon>
        <taxon>Euteleostomi</taxon>
        <taxon>Actinopterygii</taxon>
        <taxon>Neopterygii</taxon>
        <taxon>Teleostei</taxon>
        <taxon>Ostariophysi</taxon>
        <taxon>Cypriniformes</taxon>
        <taxon>Cyprinidae</taxon>
        <taxon>Labeoninae</taxon>
        <taxon>Labeonini</taxon>
        <taxon>Labeo</taxon>
    </lineage>
</organism>
<dbReference type="Gene3D" id="2.60.120.40">
    <property type="match status" value="2"/>
</dbReference>
<dbReference type="SMART" id="SM00110">
    <property type="entry name" value="C1Q"/>
    <property type="match status" value="1"/>
</dbReference>
<keyword evidence="7" id="KW-1185">Reference proteome</keyword>
<dbReference type="Proteomes" id="UP000830375">
    <property type="component" value="Unassembled WGS sequence"/>
</dbReference>
<name>A0ABQ8MY29_LABRO</name>
<keyword evidence="4" id="KW-0175">Coiled coil</keyword>
<comment type="subcellular location">
    <subcellularLocation>
        <location evidence="1">Secreted</location>
    </subcellularLocation>
</comment>
<dbReference type="EMBL" id="JACTAM010000002">
    <property type="protein sequence ID" value="KAI2667747.1"/>
    <property type="molecule type" value="Genomic_DNA"/>
</dbReference>
<dbReference type="PRINTS" id="PR00007">
    <property type="entry name" value="COMPLEMNTC1Q"/>
</dbReference>
<evidence type="ECO:0000256" key="4">
    <source>
        <dbReference type="SAM" id="Coils"/>
    </source>
</evidence>
<feature type="coiled-coil region" evidence="4">
    <location>
        <begin position="50"/>
        <end position="77"/>
    </location>
</feature>
<dbReference type="PANTHER" id="PTHR22923:SF102">
    <property type="entry name" value="CEREBELLIN 13-RELATED"/>
    <property type="match status" value="1"/>
</dbReference>
<dbReference type="InterPro" id="IPR050822">
    <property type="entry name" value="Cerebellin_Synaptic_Org"/>
</dbReference>
<evidence type="ECO:0000313" key="7">
    <source>
        <dbReference type="Proteomes" id="UP000830375"/>
    </source>
</evidence>
<comment type="caution">
    <text evidence="6">The sequence shown here is derived from an EMBL/GenBank/DDBJ whole genome shotgun (WGS) entry which is preliminary data.</text>
</comment>
<protein>
    <submittedName>
        <fullName evidence="6">Complement C1q-like protein 4</fullName>
    </submittedName>
</protein>
<evidence type="ECO:0000256" key="2">
    <source>
        <dbReference type="ARBA" id="ARBA00022525"/>
    </source>
</evidence>
<dbReference type="Pfam" id="PF00386">
    <property type="entry name" value="C1q"/>
    <property type="match status" value="2"/>
</dbReference>
<gene>
    <name evidence="6" type="ORF">H4Q32_004314</name>
</gene>
<feature type="domain" description="C1q" evidence="5">
    <location>
        <begin position="100"/>
        <end position="253"/>
    </location>
</feature>
<evidence type="ECO:0000313" key="6">
    <source>
        <dbReference type="EMBL" id="KAI2667747.1"/>
    </source>
</evidence>
<accession>A0ABQ8MY29</accession>
<dbReference type="PANTHER" id="PTHR22923">
    <property type="entry name" value="CEREBELLIN-RELATED"/>
    <property type="match status" value="1"/>
</dbReference>
<feature type="domain" description="C1q" evidence="5">
    <location>
        <begin position="286"/>
        <end position="423"/>
    </location>
</feature>
<dbReference type="PROSITE" id="PS50871">
    <property type="entry name" value="C1Q"/>
    <property type="match status" value="2"/>
</dbReference>
<evidence type="ECO:0000256" key="3">
    <source>
        <dbReference type="ARBA" id="ARBA00022729"/>
    </source>
</evidence>
<dbReference type="SUPFAM" id="SSF49842">
    <property type="entry name" value="TNF-like"/>
    <property type="match status" value="2"/>
</dbReference>
<keyword evidence="3" id="KW-0732">Signal</keyword>
<evidence type="ECO:0000259" key="5">
    <source>
        <dbReference type="PROSITE" id="PS50871"/>
    </source>
</evidence>
<evidence type="ECO:0000256" key="1">
    <source>
        <dbReference type="ARBA" id="ARBA00004613"/>
    </source>
</evidence>
<keyword evidence="2" id="KW-0964">Secreted</keyword>
<dbReference type="InterPro" id="IPR001073">
    <property type="entry name" value="C1q_dom"/>
</dbReference>
<reference evidence="6 7" key="1">
    <citation type="submission" date="2022-01" db="EMBL/GenBank/DDBJ databases">
        <title>A high-quality chromosome-level genome assembly of rohu carp, Labeo rohita.</title>
        <authorList>
            <person name="Arick M.A. II"/>
            <person name="Hsu C.-Y."/>
            <person name="Magbanua Z."/>
            <person name="Pechanova O."/>
            <person name="Grover C."/>
            <person name="Miller E."/>
            <person name="Thrash A."/>
            <person name="Ezzel L."/>
            <person name="Alam S."/>
            <person name="Benzie J."/>
            <person name="Hamilton M."/>
            <person name="Karsi A."/>
            <person name="Lawrence M.L."/>
            <person name="Peterson D.G."/>
        </authorList>
    </citation>
    <scope>NUCLEOTIDE SEQUENCE [LARGE SCALE GENOMIC DNA]</scope>
    <source>
        <strain evidence="7">BAU-BD-2019</strain>
        <tissue evidence="6">Blood</tissue>
    </source>
</reference>
<dbReference type="InterPro" id="IPR008983">
    <property type="entry name" value="Tumour_necrosis_fac-like_dom"/>
</dbReference>
<proteinExistence type="predicted"/>